<dbReference type="PANTHER" id="PTHR11487">
    <property type="entry name" value="THIOESTERASE"/>
    <property type="match status" value="1"/>
</dbReference>
<evidence type="ECO:0000259" key="3">
    <source>
        <dbReference type="SMART" id="SM00824"/>
    </source>
</evidence>
<dbReference type="InterPro" id="IPR029058">
    <property type="entry name" value="AB_hydrolase_fold"/>
</dbReference>
<dbReference type="Gene3D" id="3.40.50.1820">
    <property type="entry name" value="alpha/beta hydrolase"/>
    <property type="match status" value="1"/>
</dbReference>
<dbReference type="Pfam" id="PF00975">
    <property type="entry name" value="Thioesterase"/>
    <property type="match status" value="1"/>
</dbReference>
<organism evidence="4 5">
    <name type="scientific">Peterkaempfera bronchialis</name>
    <dbReference type="NCBI Taxonomy" id="2126346"/>
    <lineage>
        <taxon>Bacteria</taxon>
        <taxon>Bacillati</taxon>
        <taxon>Actinomycetota</taxon>
        <taxon>Actinomycetes</taxon>
        <taxon>Kitasatosporales</taxon>
        <taxon>Streptomycetaceae</taxon>
        <taxon>Peterkaempfera</taxon>
    </lineage>
</organism>
<dbReference type="InterPro" id="IPR020802">
    <property type="entry name" value="TesA-like"/>
</dbReference>
<dbReference type="GO" id="GO:0016787">
    <property type="term" value="F:hydrolase activity"/>
    <property type="evidence" value="ECO:0007669"/>
    <property type="project" value="UniProtKB-KW"/>
</dbReference>
<sequence>MPTPPHVRSRRRSTGWWRRRRRVPRRGPAVSADRLLPFGGDDAGLPPLYCVHSASGSAYTYLPLVGLLGGRPVVGIEVPGYDGDGLPPTDLCELAEDYVRAVEEDCAGRELCLLGWSMGGAVAYTMAHRLRARGCRVALVVLVDALLHHAEPVPPREVVLARFAVNLLAEAGNGQSEQHVADALREWPSAAPTGDAWRLLHRAGLISEDLDAETLDRLFEVFRRNVEALHGYRPEPGYPGPVLVVEAEESPRGPLRWTDAAQDVRTVTVPGDHFSMWRGAGLEALGAAVRDALHEVSAARP</sequence>
<feature type="domain" description="Thioesterase TesA-like" evidence="3">
    <location>
        <begin position="49"/>
        <end position="293"/>
    </location>
</feature>
<dbReference type="OrthoDB" id="2472181at2"/>
<comment type="similarity">
    <text evidence="1">Belongs to the thioesterase family.</text>
</comment>
<proteinExistence type="inferred from homology"/>
<name>A0A345SSS8_9ACTN</name>
<dbReference type="InterPro" id="IPR001031">
    <property type="entry name" value="Thioesterase"/>
</dbReference>
<accession>A0A345SSS8</accession>
<dbReference type="AlphaFoldDB" id="A0A345SSS8"/>
<dbReference type="SUPFAM" id="SSF53474">
    <property type="entry name" value="alpha/beta-Hydrolases"/>
    <property type="match status" value="1"/>
</dbReference>
<evidence type="ECO:0000313" key="5">
    <source>
        <dbReference type="Proteomes" id="UP000249340"/>
    </source>
</evidence>
<evidence type="ECO:0000313" key="4">
    <source>
        <dbReference type="EMBL" id="AXI76783.1"/>
    </source>
</evidence>
<dbReference type="PANTHER" id="PTHR11487:SF0">
    <property type="entry name" value="S-ACYL FATTY ACID SYNTHASE THIOESTERASE, MEDIUM CHAIN"/>
    <property type="match status" value="1"/>
</dbReference>
<reference evidence="5" key="1">
    <citation type="submission" date="2018-07" db="EMBL/GenBank/DDBJ databases">
        <title>Streptacidiphilus bronchialis DSM 106435 chromosome.</title>
        <authorList>
            <person name="Batra D."/>
            <person name="Gulvik C.A."/>
        </authorList>
    </citation>
    <scope>NUCLEOTIDE SEQUENCE [LARGE SCALE GENOMIC DNA]</scope>
    <source>
        <strain evidence="5">DSM 106435</strain>
    </source>
</reference>
<dbReference type="KEGG" id="stri:C7M71_004255"/>
<gene>
    <name evidence="4" type="ORF">C7M71_004255</name>
</gene>
<evidence type="ECO:0000256" key="1">
    <source>
        <dbReference type="ARBA" id="ARBA00007169"/>
    </source>
</evidence>
<protein>
    <submittedName>
        <fullName evidence="4">Alpha/beta fold hydrolase</fullName>
    </submittedName>
</protein>
<dbReference type="EMBL" id="CP031264">
    <property type="protein sequence ID" value="AXI76783.1"/>
    <property type="molecule type" value="Genomic_DNA"/>
</dbReference>
<keyword evidence="5" id="KW-1185">Reference proteome</keyword>
<dbReference type="SMART" id="SM00824">
    <property type="entry name" value="PKS_TE"/>
    <property type="match status" value="1"/>
</dbReference>
<dbReference type="InterPro" id="IPR012223">
    <property type="entry name" value="TEII"/>
</dbReference>
<dbReference type="Proteomes" id="UP000249340">
    <property type="component" value="Chromosome"/>
</dbReference>
<evidence type="ECO:0000256" key="2">
    <source>
        <dbReference type="ARBA" id="ARBA00022801"/>
    </source>
</evidence>
<dbReference type="GO" id="GO:0008610">
    <property type="term" value="P:lipid biosynthetic process"/>
    <property type="evidence" value="ECO:0007669"/>
    <property type="project" value="TreeGrafter"/>
</dbReference>
<keyword evidence="2 4" id="KW-0378">Hydrolase</keyword>